<keyword evidence="2" id="KW-1185">Reference proteome</keyword>
<evidence type="ECO:0000313" key="2">
    <source>
        <dbReference type="Proteomes" id="UP001596023"/>
    </source>
</evidence>
<evidence type="ECO:0000313" key="1">
    <source>
        <dbReference type="EMBL" id="MFC4675255.1"/>
    </source>
</evidence>
<gene>
    <name evidence="1" type="ORF">ACFO6W_16265</name>
</gene>
<dbReference type="EMBL" id="JBHSGN010000094">
    <property type="protein sequence ID" value="MFC4675255.1"/>
    <property type="molecule type" value="Genomic_DNA"/>
</dbReference>
<protein>
    <submittedName>
        <fullName evidence="1">Uncharacterized protein</fullName>
    </submittedName>
</protein>
<proteinExistence type="predicted"/>
<sequence length="46" mass="5316">MKVVSDTLSRQRLCIVSQFFMYANGDYLYQNASCKAMGSAPEYLEW</sequence>
<comment type="caution">
    <text evidence="1">The sequence shown here is derived from an EMBL/GenBank/DDBJ whole genome shotgun (WGS) entry which is preliminary data.</text>
</comment>
<name>A0ABV9KYL2_9BACT</name>
<accession>A0ABV9KYL2</accession>
<dbReference type="RefSeq" id="WP_379998329.1">
    <property type="nucleotide sequence ID" value="NZ_JBHSGN010000094.1"/>
</dbReference>
<reference evidence="2" key="1">
    <citation type="journal article" date="2019" name="Int. J. Syst. Evol. Microbiol.">
        <title>The Global Catalogue of Microorganisms (GCM) 10K type strain sequencing project: providing services to taxonomists for standard genome sequencing and annotation.</title>
        <authorList>
            <consortium name="The Broad Institute Genomics Platform"/>
            <consortium name="The Broad Institute Genome Sequencing Center for Infectious Disease"/>
            <person name="Wu L."/>
            <person name="Ma J."/>
        </authorList>
    </citation>
    <scope>NUCLEOTIDE SEQUENCE [LARGE SCALE GENOMIC DNA]</scope>
    <source>
        <strain evidence="2">CCUG 66188</strain>
    </source>
</reference>
<dbReference type="Proteomes" id="UP001596023">
    <property type="component" value="Unassembled WGS sequence"/>
</dbReference>
<organism evidence="1 2">
    <name type="scientific">Dysgonomonas termitidis</name>
    <dbReference type="NCBI Taxonomy" id="1516126"/>
    <lineage>
        <taxon>Bacteria</taxon>
        <taxon>Pseudomonadati</taxon>
        <taxon>Bacteroidota</taxon>
        <taxon>Bacteroidia</taxon>
        <taxon>Bacteroidales</taxon>
        <taxon>Dysgonomonadaceae</taxon>
        <taxon>Dysgonomonas</taxon>
    </lineage>
</organism>